<dbReference type="InParanoid" id="A0A6P5L6T6"/>
<dbReference type="FunFam" id="1.20.120.350:FF:000017">
    <property type="entry name" value="potassium voltage-gated channel subfamily KQT member 1"/>
    <property type="match status" value="1"/>
</dbReference>
<evidence type="ECO:0000256" key="16">
    <source>
        <dbReference type="ARBA" id="ARBA00036239"/>
    </source>
</evidence>
<keyword evidence="4" id="KW-0633">Potassium transport</keyword>
<accession>A0A6P5L6T6</accession>
<comment type="catalytic activity">
    <reaction evidence="16">
        <text>Na(+)(in) = Na(+)(out)</text>
        <dbReference type="Rhea" id="RHEA:34963"/>
        <dbReference type="ChEBI" id="CHEBI:29101"/>
    </reaction>
</comment>
<keyword evidence="12" id="KW-0406">Ion transport</keyword>
<dbReference type="InterPro" id="IPR005821">
    <property type="entry name" value="Ion_trans_dom"/>
</dbReference>
<evidence type="ECO:0000256" key="9">
    <source>
        <dbReference type="ARBA" id="ARBA00022882"/>
    </source>
</evidence>
<dbReference type="KEGG" id="pcw:110216088"/>
<sequence length="886" mass="98396">MGLKSRKAAAAAAAAGAVGGGGGGSSGGGGGSSPGGSGGGNSGGRDAEDKRTGLGTAGDVEQGTLALGAGADKDGTLLLEGAGKEEGSKRTPQGIGLLAKTPLSRPVKRNNAKYRRIQTLIYDALERPRGWALLYHALVFLIVLGCLILAVLTTFKEYETVSGDWLLLLETFAIFIFGAEFALRIWAAGCCCRYKGWRGRLKFARKPLCMLDIFVLIASVPVVAVGNQGNVLATSLRSLRFLQILRMLRMDRRGGTWKLLGSAICAHSKELITAWYIGFLTLILSSFLVYLVEKDVPEIDAQGMETKEEFETYADALWWGLITLATIGYGDKTPKTWEGRLIAATFSLIGVSFFALPAGILGSGLALKVQEQHRQKHFEKRRKPAAELIQAAWRYYATNPNRIDLVATWRFYESVVSFPYFRKEQLEAAASQKLGLLDRVRLSNPRGTNTKGKLFTPLNVDAIEESPSKEPKNVGLNNKERFRTAFRMKAYAFWQSSEDAGTGEPMTEERGYSNEFLIEDMIPTLKSVIRAVRILQFRLYKKKFKETLRPYDVKDVIEQYSAGHLDMLSRIKYLQTRVDMIFTPGPPSTPKHKKSQRGGAFTYPSQQSPRNDPYVAKASSSEIEDQSMMGKFVKVERQVHDMGKKLDFLVDMHMQHMEQLQVQVTEYYPTKKATATPAEVEKKEENKYSELKTIIYNYSEPCTHETPYSFHQVPVNKVSPYAFFAHDPVSLPRGGGGPPSEREKLPRTLPSSVPYAERPTVLPILTLLDSRVSYHSQAELHSPYQERISPRQRRSFTRDSDTPLSLLSVNHEELERSPSGFSISQDRDDYLFGPNGGSSWMREKRYLAEGETDTDTDPFTPSGSMPLSSTGDGISDSIWTPSNKPV</sequence>
<dbReference type="InterPro" id="IPR003948">
    <property type="entry name" value="K_chnl_volt-dep_KCNQ3"/>
</dbReference>
<dbReference type="Pfam" id="PF03520">
    <property type="entry name" value="KCNQ_channel"/>
    <property type="match status" value="1"/>
</dbReference>
<dbReference type="InterPro" id="IPR003937">
    <property type="entry name" value="K_chnl_volt-dep_KCNQ"/>
</dbReference>
<comment type="subcellular location">
    <subcellularLocation>
        <location evidence="1">Cell membrane</location>
        <topology evidence="1">Multi-pass membrane protein</topology>
    </subcellularLocation>
</comment>
<keyword evidence="10" id="KW-0630">Potassium</keyword>
<evidence type="ECO:0000256" key="20">
    <source>
        <dbReference type="SAM" id="Phobius"/>
    </source>
</evidence>
<dbReference type="Gene3D" id="1.10.287.70">
    <property type="match status" value="1"/>
</dbReference>
<keyword evidence="3" id="KW-1003">Cell membrane</keyword>
<keyword evidence="13 20" id="KW-0472">Membrane</keyword>
<dbReference type="SUPFAM" id="SSF81324">
    <property type="entry name" value="Voltage-gated potassium channels"/>
    <property type="match status" value="1"/>
</dbReference>
<evidence type="ECO:0000256" key="18">
    <source>
        <dbReference type="ARBA" id="ARBA00044691"/>
    </source>
</evidence>
<evidence type="ECO:0000259" key="22">
    <source>
        <dbReference type="Pfam" id="PF03520"/>
    </source>
</evidence>
<evidence type="ECO:0000256" key="1">
    <source>
        <dbReference type="ARBA" id="ARBA00004651"/>
    </source>
</evidence>
<proteinExistence type="predicted"/>
<evidence type="ECO:0000256" key="17">
    <source>
        <dbReference type="ARBA" id="ARBA00044657"/>
    </source>
</evidence>
<dbReference type="PRINTS" id="PR01462">
    <property type="entry name" value="KCNQ3CHANNEL"/>
</dbReference>
<dbReference type="GeneID" id="110216088"/>
<dbReference type="Gene3D" id="6.10.140.1910">
    <property type="match status" value="2"/>
</dbReference>
<keyword evidence="11 20" id="KW-1133">Transmembrane helix</keyword>
<dbReference type="AlphaFoldDB" id="A0A6P5L6T6"/>
<comment type="catalytic activity">
    <reaction evidence="17">
        <text>Rb(+)(in) = Rb(+)(out)</text>
        <dbReference type="Rhea" id="RHEA:78547"/>
        <dbReference type="ChEBI" id="CHEBI:49847"/>
    </reaction>
</comment>
<evidence type="ECO:0000256" key="2">
    <source>
        <dbReference type="ARBA" id="ARBA00022448"/>
    </source>
</evidence>
<evidence type="ECO:0000256" key="3">
    <source>
        <dbReference type="ARBA" id="ARBA00022475"/>
    </source>
</evidence>
<dbReference type="CTD" id="3786"/>
<dbReference type="FunFam" id="1.10.287.70:FF:000016">
    <property type="entry name" value="Putative potassium voltage-gated channel subfamily KQT member 2"/>
    <property type="match status" value="1"/>
</dbReference>
<evidence type="ECO:0000256" key="8">
    <source>
        <dbReference type="ARBA" id="ARBA00022843"/>
    </source>
</evidence>
<feature type="region of interest" description="Disordered" evidence="19">
    <location>
        <begin position="730"/>
        <end position="752"/>
    </location>
</feature>
<name>A0A6P5L6T6_PHACI</name>
<dbReference type="Proteomes" id="UP000515140">
    <property type="component" value="Unplaced"/>
</dbReference>
<dbReference type="InterPro" id="IPR020969">
    <property type="entry name" value="Ankyrin-G_BS"/>
</dbReference>
<feature type="region of interest" description="Disordered" evidence="19">
    <location>
        <begin position="12"/>
        <end position="58"/>
    </location>
</feature>
<gene>
    <name evidence="24" type="primary">KCNQ3</name>
</gene>
<feature type="domain" description="Ion transport" evidence="21">
    <location>
        <begin position="135"/>
        <end position="367"/>
    </location>
</feature>
<comment type="catalytic activity">
    <reaction evidence="15">
        <text>K(+)(in) = K(+)(out)</text>
        <dbReference type="Rhea" id="RHEA:29463"/>
        <dbReference type="ChEBI" id="CHEBI:29103"/>
    </reaction>
</comment>
<evidence type="ECO:0000256" key="11">
    <source>
        <dbReference type="ARBA" id="ARBA00022989"/>
    </source>
</evidence>
<comment type="catalytic activity">
    <reaction evidence="18">
        <text>Cs(+)(in) = Cs(+)(out)</text>
        <dbReference type="Rhea" id="RHEA:78555"/>
        <dbReference type="ChEBI" id="CHEBI:49547"/>
    </reaction>
</comment>
<dbReference type="InterPro" id="IPR013821">
    <property type="entry name" value="K_chnl_volt-dep_KCNQ_C"/>
</dbReference>
<keyword evidence="6 20" id="KW-0812">Transmembrane</keyword>
<dbReference type="PANTHER" id="PTHR47735:SF11">
    <property type="entry name" value="POTASSIUM VOLTAGE-GATED CHANNEL SUBFAMILY KQT MEMBER 3"/>
    <property type="match status" value="1"/>
</dbReference>
<feature type="transmembrane region" description="Helical" evidence="20">
    <location>
        <begin position="133"/>
        <end position="153"/>
    </location>
</feature>
<feature type="region of interest" description="Disordered" evidence="19">
    <location>
        <begin position="842"/>
        <end position="886"/>
    </location>
</feature>
<dbReference type="PRINTS" id="PR01459">
    <property type="entry name" value="KCNQCHANNEL"/>
</dbReference>
<evidence type="ECO:0000256" key="12">
    <source>
        <dbReference type="ARBA" id="ARBA00023065"/>
    </source>
</evidence>
<feature type="transmembrane region" description="Helical" evidence="20">
    <location>
        <begin position="208"/>
        <end position="225"/>
    </location>
</feature>
<keyword evidence="14" id="KW-0407">Ion channel</keyword>
<evidence type="ECO:0000256" key="6">
    <source>
        <dbReference type="ARBA" id="ARBA00022692"/>
    </source>
</evidence>
<dbReference type="Pfam" id="PF00520">
    <property type="entry name" value="Ion_trans"/>
    <property type="match status" value="1"/>
</dbReference>
<keyword evidence="9" id="KW-0851">Voltage-gated channel</keyword>
<feature type="region of interest" description="Disordered" evidence="19">
    <location>
        <begin position="584"/>
        <end position="614"/>
    </location>
</feature>
<dbReference type="GO" id="GO:0008076">
    <property type="term" value="C:voltage-gated potassium channel complex"/>
    <property type="evidence" value="ECO:0007669"/>
    <property type="project" value="UniProtKB-ARBA"/>
</dbReference>
<keyword evidence="7" id="KW-0631">Potassium channel</keyword>
<feature type="transmembrane region" description="Helical" evidence="20">
    <location>
        <begin position="165"/>
        <end position="187"/>
    </location>
</feature>
<feature type="compositionally biased region" description="Gly residues" evidence="19">
    <location>
        <begin position="17"/>
        <end position="43"/>
    </location>
</feature>
<dbReference type="FunCoup" id="A0A6P5L6T6">
    <property type="interactions" value="265"/>
</dbReference>
<organism evidence="23 24">
    <name type="scientific">Phascolarctos cinereus</name>
    <name type="common">Koala</name>
    <dbReference type="NCBI Taxonomy" id="38626"/>
    <lineage>
        <taxon>Eukaryota</taxon>
        <taxon>Metazoa</taxon>
        <taxon>Chordata</taxon>
        <taxon>Craniata</taxon>
        <taxon>Vertebrata</taxon>
        <taxon>Euteleostomi</taxon>
        <taxon>Mammalia</taxon>
        <taxon>Metatheria</taxon>
        <taxon>Diprotodontia</taxon>
        <taxon>Phascolarctidae</taxon>
        <taxon>Phascolarctos</taxon>
    </lineage>
</organism>
<keyword evidence="23" id="KW-1185">Reference proteome</keyword>
<feature type="transmembrane region" description="Helical" evidence="20">
    <location>
        <begin position="271"/>
        <end position="292"/>
    </location>
</feature>
<dbReference type="GO" id="GO:0005249">
    <property type="term" value="F:voltage-gated potassium channel activity"/>
    <property type="evidence" value="ECO:0007669"/>
    <property type="project" value="InterPro"/>
</dbReference>
<evidence type="ECO:0000313" key="24">
    <source>
        <dbReference type="RefSeq" id="XP_020853577.1"/>
    </source>
</evidence>
<keyword evidence="8" id="KW-0832">Ubl conjugation</keyword>
<dbReference type="PANTHER" id="PTHR47735">
    <property type="entry name" value="POTASSIUM VOLTAGE-GATED CHANNEL SUBFAMILY KQT MEMBER 4"/>
    <property type="match status" value="1"/>
</dbReference>
<feature type="domain" description="Potassium channel voltage dependent KCNQ C-terminal" evidence="22">
    <location>
        <begin position="457"/>
        <end position="659"/>
    </location>
</feature>
<evidence type="ECO:0000256" key="14">
    <source>
        <dbReference type="ARBA" id="ARBA00023303"/>
    </source>
</evidence>
<feature type="region of interest" description="Disordered" evidence="19">
    <location>
        <begin position="778"/>
        <end position="829"/>
    </location>
</feature>
<keyword evidence="2" id="KW-0813">Transport</keyword>
<evidence type="ECO:0000256" key="5">
    <source>
        <dbReference type="ARBA" id="ARBA00022553"/>
    </source>
</evidence>
<dbReference type="PRINTS" id="PR00169">
    <property type="entry name" value="KCHANNEL"/>
</dbReference>
<keyword evidence="5" id="KW-0597">Phosphoprotein</keyword>
<dbReference type="RefSeq" id="XP_020853577.1">
    <property type="nucleotide sequence ID" value="XM_020997918.1"/>
</dbReference>
<feature type="compositionally biased region" description="Polar residues" evidence="19">
    <location>
        <begin position="857"/>
        <end position="886"/>
    </location>
</feature>
<evidence type="ECO:0000256" key="15">
    <source>
        <dbReference type="ARBA" id="ARBA00034430"/>
    </source>
</evidence>
<evidence type="ECO:0000256" key="13">
    <source>
        <dbReference type="ARBA" id="ARBA00023136"/>
    </source>
</evidence>
<evidence type="ECO:0000259" key="21">
    <source>
        <dbReference type="Pfam" id="PF00520"/>
    </source>
</evidence>
<reference evidence="24" key="1">
    <citation type="submission" date="2025-08" db="UniProtKB">
        <authorList>
            <consortium name="RefSeq"/>
        </authorList>
    </citation>
    <scope>IDENTIFICATION</scope>
    <source>
        <tissue evidence="24">Spleen</tissue>
    </source>
</reference>
<evidence type="ECO:0000313" key="23">
    <source>
        <dbReference type="Proteomes" id="UP000515140"/>
    </source>
</evidence>
<dbReference type="Pfam" id="PF11956">
    <property type="entry name" value="KCNQC3-Ank-G_bd"/>
    <property type="match status" value="1"/>
</dbReference>
<evidence type="ECO:0000256" key="7">
    <source>
        <dbReference type="ARBA" id="ARBA00022826"/>
    </source>
</evidence>
<protein>
    <submittedName>
        <fullName evidence="24">Potassium voltage-gated channel subfamily KQT member 3</fullName>
    </submittedName>
</protein>
<evidence type="ECO:0000256" key="4">
    <source>
        <dbReference type="ARBA" id="ARBA00022538"/>
    </source>
</evidence>
<evidence type="ECO:0000256" key="19">
    <source>
        <dbReference type="SAM" id="MobiDB-lite"/>
    </source>
</evidence>
<feature type="transmembrane region" description="Helical" evidence="20">
    <location>
        <begin position="341"/>
        <end position="367"/>
    </location>
</feature>
<evidence type="ECO:0000256" key="10">
    <source>
        <dbReference type="ARBA" id="ARBA00022958"/>
    </source>
</evidence>